<dbReference type="AlphaFoldDB" id="A0A9P0DDX6"/>
<proteinExistence type="predicted"/>
<dbReference type="Proteomes" id="UP001153737">
    <property type="component" value="Chromosome 10"/>
</dbReference>
<accession>A0A9P0DDX6</accession>
<evidence type="ECO:0000313" key="2">
    <source>
        <dbReference type="Proteomes" id="UP001153737"/>
    </source>
</evidence>
<evidence type="ECO:0000313" key="1">
    <source>
        <dbReference type="EMBL" id="CAH1117498.1"/>
    </source>
</evidence>
<gene>
    <name evidence="1" type="ORF">PHAECO_LOCUS1871</name>
</gene>
<dbReference type="OrthoDB" id="6780690at2759"/>
<organism evidence="1 2">
    <name type="scientific">Phaedon cochleariae</name>
    <name type="common">Mustard beetle</name>
    <dbReference type="NCBI Taxonomy" id="80249"/>
    <lineage>
        <taxon>Eukaryota</taxon>
        <taxon>Metazoa</taxon>
        <taxon>Ecdysozoa</taxon>
        <taxon>Arthropoda</taxon>
        <taxon>Hexapoda</taxon>
        <taxon>Insecta</taxon>
        <taxon>Pterygota</taxon>
        <taxon>Neoptera</taxon>
        <taxon>Endopterygota</taxon>
        <taxon>Coleoptera</taxon>
        <taxon>Polyphaga</taxon>
        <taxon>Cucujiformia</taxon>
        <taxon>Chrysomeloidea</taxon>
        <taxon>Chrysomelidae</taxon>
        <taxon>Chrysomelinae</taxon>
        <taxon>Chrysomelini</taxon>
        <taxon>Phaedon</taxon>
    </lineage>
</organism>
<sequence>MDDLDIALSVCLDDEKSSEDVNNRLEESIMFKNRETEGAFQILVRRHLQCNDEKFRQYFLTKSINCSSFSPAHITFPLIVLSVYAHRYTRKRRTTVYHRYDGRHATDSTAI</sequence>
<dbReference type="EMBL" id="OU896716">
    <property type="protein sequence ID" value="CAH1117498.1"/>
    <property type="molecule type" value="Genomic_DNA"/>
</dbReference>
<keyword evidence="2" id="KW-1185">Reference proteome</keyword>
<name>A0A9P0DDX6_PHACE</name>
<reference evidence="1" key="2">
    <citation type="submission" date="2022-10" db="EMBL/GenBank/DDBJ databases">
        <authorList>
            <consortium name="ENA_rothamsted_submissions"/>
            <consortium name="culmorum"/>
            <person name="King R."/>
        </authorList>
    </citation>
    <scope>NUCLEOTIDE SEQUENCE</scope>
</reference>
<protein>
    <submittedName>
        <fullName evidence="1">Uncharacterized protein</fullName>
    </submittedName>
</protein>
<reference evidence="1" key="1">
    <citation type="submission" date="2022-01" db="EMBL/GenBank/DDBJ databases">
        <authorList>
            <person name="King R."/>
        </authorList>
    </citation>
    <scope>NUCLEOTIDE SEQUENCE</scope>
</reference>